<sequence length="99" mass="11276">ELELNSETIFKQVKQRGTATYSGYWINMTLMAVPETENLIVIDGLEEGDLKSCSIIQPIEISKNKEECNNDERIVIENNVDLKAFKEKIKTLAKTLSKK</sequence>
<accession>X1CPS9</accession>
<evidence type="ECO:0000313" key="1">
    <source>
        <dbReference type="EMBL" id="GAH09812.1"/>
    </source>
</evidence>
<name>X1CPS9_9ZZZZ</name>
<dbReference type="EMBL" id="BART01033666">
    <property type="protein sequence ID" value="GAH09812.1"/>
    <property type="molecule type" value="Genomic_DNA"/>
</dbReference>
<dbReference type="AlphaFoldDB" id="X1CPS9"/>
<organism evidence="1">
    <name type="scientific">marine sediment metagenome</name>
    <dbReference type="NCBI Taxonomy" id="412755"/>
    <lineage>
        <taxon>unclassified sequences</taxon>
        <taxon>metagenomes</taxon>
        <taxon>ecological metagenomes</taxon>
    </lineage>
</organism>
<gene>
    <name evidence="1" type="ORF">S01H4_57773</name>
</gene>
<protein>
    <submittedName>
        <fullName evidence="1">Uncharacterized protein</fullName>
    </submittedName>
</protein>
<proteinExistence type="predicted"/>
<comment type="caution">
    <text evidence="1">The sequence shown here is derived from an EMBL/GenBank/DDBJ whole genome shotgun (WGS) entry which is preliminary data.</text>
</comment>
<feature type="non-terminal residue" evidence="1">
    <location>
        <position position="1"/>
    </location>
</feature>
<reference evidence="1" key="1">
    <citation type="journal article" date="2014" name="Front. Microbiol.">
        <title>High frequency of phylogenetically diverse reductive dehalogenase-homologous genes in deep subseafloor sedimentary metagenomes.</title>
        <authorList>
            <person name="Kawai M."/>
            <person name="Futagami T."/>
            <person name="Toyoda A."/>
            <person name="Takaki Y."/>
            <person name="Nishi S."/>
            <person name="Hori S."/>
            <person name="Arai W."/>
            <person name="Tsubouchi T."/>
            <person name="Morono Y."/>
            <person name="Uchiyama I."/>
            <person name="Ito T."/>
            <person name="Fujiyama A."/>
            <person name="Inagaki F."/>
            <person name="Takami H."/>
        </authorList>
    </citation>
    <scope>NUCLEOTIDE SEQUENCE</scope>
    <source>
        <strain evidence="1">Expedition CK06-06</strain>
    </source>
</reference>